<sequence length="150" mass="16442">MLGSGDVAVPTRIAYAALFKESATSCNCSIFSLPQASSCSTMAETEKDAQIENQNSMNLPPTAKESIKSGLTHSLTIKLDDKNFLHARTKHIELDIHFVREKVLTKQLHVLHVPATDQLADPLTKPLSPSNYGTIRAKLKVFPCHETPCV</sequence>
<dbReference type="AlphaFoldDB" id="A0A392PGF0"/>
<dbReference type="CDD" id="cd09272">
    <property type="entry name" value="RNase_HI_RT_Ty1"/>
    <property type="match status" value="1"/>
</dbReference>
<keyword evidence="2" id="KW-1185">Reference proteome</keyword>
<organism evidence="1 2">
    <name type="scientific">Trifolium medium</name>
    <dbReference type="NCBI Taxonomy" id="97028"/>
    <lineage>
        <taxon>Eukaryota</taxon>
        <taxon>Viridiplantae</taxon>
        <taxon>Streptophyta</taxon>
        <taxon>Embryophyta</taxon>
        <taxon>Tracheophyta</taxon>
        <taxon>Spermatophyta</taxon>
        <taxon>Magnoliopsida</taxon>
        <taxon>eudicotyledons</taxon>
        <taxon>Gunneridae</taxon>
        <taxon>Pentapetalae</taxon>
        <taxon>rosids</taxon>
        <taxon>fabids</taxon>
        <taxon>Fabales</taxon>
        <taxon>Fabaceae</taxon>
        <taxon>Papilionoideae</taxon>
        <taxon>50 kb inversion clade</taxon>
        <taxon>NPAAA clade</taxon>
        <taxon>Hologalegina</taxon>
        <taxon>IRL clade</taxon>
        <taxon>Trifolieae</taxon>
        <taxon>Trifolium</taxon>
    </lineage>
</organism>
<evidence type="ECO:0000313" key="2">
    <source>
        <dbReference type="Proteomes" id="UP000265520"/>
    </source>
</evidence>
<proteinExistence type="predicted"/>
<dbReference type="Proteomes" id="UP000265520">
    <property type="component" value="Unassembled WGS sequence"/>
</dbReference>
<reference evidence="1 2" key="1">
    <citation type="journal article" date="2018" name="Front. Plant Sci.">
        <title>Red Clover (Trifolium pratense) and Zigzag Clover (T. medium) - A Picture of Genomic Similarities and Differences.</title>
        <authorList>
            <person name="Dluhosova J."/>
            <person name="Istvanek J."/>
            <person name="Nedelnik J."/>
            <person name="Repkova J."/>
        </authorList>
    </citation>
    <scope>NUCLEOTIDE SEQUENCE [LARGE SCALE GENOMIC DNA]</scope>
    <source>
        <strain evidence="2">cv. 10/8</strain>
        <tissue evidence="1">Leaf</tissue>
    </source>
</reference>
<accession>A0A392PGF0</accession>
<protein>
    <submittedName>
        <fullName evidence="1">Retrovirus-related Pol polyprotein from transposon TNT 1-94</fullName>
    </submittedName>
</protein>
<name>A0A392PGF0_9FABA</name>
<evidence type="ECO:0000313" key="1">
    <source>
        <dbReference type="EMBL" id="MCI11158.1"/>
    </source>
</evidence>
<dbReference type="EMBL" id="LXQA010079059">
    <property type="protein sequence ID" value="MCI11158.1"/>
    <property type="molecule type" value="Genomic_DNA"/>
</dbReference>
<comment type="caution">
    <text evidence="1">The sequence shown here is derived from an EMBL/GenBank/DDBJ whole genome shotgun (WGS) entry which is preliminary data.</text>
</comment>